<reference evidence="1 2" key="1">
    <citation type="journal article" date="2012" name="J. Bacteriol.">
        <title>Complete genome sequence of strain 1860, a crenarchaeon of the genus pyrobaculum able to grow with various electron acceptors.</title>
        <authorList>
            <person name="Mardanov A.V."/>
            <person name="Gumerov V.M."/>
            <person name="Slobodkina G.B."/>
            <person name="Beletsky A.V."/>
            <person name="Bonch-Osmolovskaya E.A."/>
            <person name="Ravin N.V."/>
            <person name="Skryabin K.G."/>
        </authorList>
    </citation>
    <scope>NUCLEOTIDE SEQUENCE [LARGE SCALE GENOMIC DNA]</scope>
    <source>
        <strain evidence="1 2">1860</strain>
    </source>
</reference>
<dbReference type="GeneID" id="11594860"/>
<proteinExistence type="predicted"/>
<dbReference type="BioCyc" id="PSP1104324:GJSN-584-MONOMER"/>
<accession>G7VHE3</accession>
<sequence length="215" mass="23735">MLGWVDHPEYYGPLNVDMLDKPEVVLSAVVIEQSDEGFEKAIGAWSRFGTLSVVEAVYAYVSQVRRRVIGEGELRMKLLEILPAATELDILAMQRVLKLGLGITTCDLGLVLLSYVPVGDAGHPQRPLGTIYELMRGEATIYVARNAGKRGIYDGETMCVVPISSQPPLHPLYEAYLRGFRIVTEGVPTEDTPCVVHKKLGLRCLDARLVLSNPR</sequence>
<dbReference type="OrthoDB" id="27957at2157"/>
<dbReference type="Proteomes" id="UP000005867">
    <property type="component" value="Chromosome"/>
</dbReference>
<protein>
    <submittedName>
        <fullName evidence="1">Uncharacterized protein</fullName>
    </submittedName>
</protein>
<keyword evidence="2" id="KW-1185">Reference proteome</keyword>
<dbReference type="RefSeq" id="WP_014287874.1">
    <property type="nucleotide sequence ID" value="NC_016645.1"/>
</dbReference>
<dbReference type="EMBL" id="CP003098">
    <property type="protein sequence ID" value="AET32046.1"/>
    <property type="molecule type" value="Genomic_DNA"/>
</dbReference>
<dbReference type="KEGG" id="pyr:P186_0594"/>
<evidence type="ECO:0000313" key="1">
    <source>
        <dbReference type="EMBL" id="AET32046.1"/>
    </source>
</evidence>
<name>G7VHE3_9CREN</name>
<gene>
    <name evidence="1" type="ORF">P186_0594</name>
</gene>
<dbReference type="eggNOG" id="arCOG05593">
    <property type="taxonomic scope" value="Archaea"/>
</dbReference>
<organism evidence="1 2">
    <name type="scientific">Pyrobaculum ferrireducens</name>
    <dbReference type="NCBI Taxonomy" id="1104324"/>
    <lineage>
        <taxon>Archaea</taxon>
        <taxon>Thermoproteota</taxon>
        <taxon>Thermoprotei</taxon>
        <taxon>Thermoproteales</taxon>
        <taxon>Thermoproteaceae</taxon>
        <taxon>Pyrobaculum</taxon>
    </lineage>
</organism>
<evidence type="ECO:0000313" key="2">
    <source>
        <dbReference type="Proteomes" id="UP000005867"/>
    </source>
</evidence>
<dbReference type="AlphaFoldDB" id="G7VHE3"/>
<dbReference type="HOGENOM" id="CLU_1253631_0_0_2"/>